<keyword evidence="1" id="KW-0472">Membrane</keyword>
<feature type="transmembrane region" description="Helical" evidence="1">
    <location>
        <begin position="98"/>
        <end position="116"/>
    </location>
</feature>
<protein>
    <submittedName>
        <fullName evidence="2">Uncharacterized protein involved in response to NO</fullName>
    </submittedName>
</protein>
<feature type="transmembrane region" description="Helical" evidence="1">
    <location>
        <begin position="346"/>
        <end position="365"/>
    </location>
</feature>
<feature type="transmembrane region" description="Helical" evidence="1">
    <location>
        <begin position="66"/>
        <end position="86"/>
    </location>
</feature>
<keyword evidence="1" id="KW-0812">Transmembrane</keyword>
<dbReference type="RefSeq" id="WP_246225419.1">
    <property type="nucleotide sequence ID" value="NZ_JAASQI010000010.1"/>
</dbReference>
<dbReference type="InterPro" id="IPR010266">
    <property type="entry name" value="NnrS"/>
</dbReference>
<sequence>MMIAQGEKMPAQARRAAGGPALLSYGFRPFFLFGALYGGLIILAWLPIHDGTLGTASAFMPVDWHIHETLFGYLAAIVTGFLLTAIPNWTGRLPVQGAPLLGLVVLWVAGRVAVFFSAWTGWLAAAAIDSLFLAAVSAAAATEIVAGRNWRNLKVVIPVMVFLFANILFHVEAALSGTSDYSRRLATAAAIVLILIIGGRIIPSFTRNWLARENPGRLPVPFNGFDKFSIVLSVAALTPWTLAPESTMAGLLLIAAAGVNLARLARWAGDRARRDILVLILHVAYLFVPAGLLLAGLAALDPAHFPAVAALHALGVGAIGVMTLAVMTRAALGHTGRELRADTATCLIYAAIVLAALSRIAAGFLPEQTSLLHISATLWTLAFLGYCARYGGMLLQPRLKPREPNRMLRPAA</sequence>
<feature type="transmembrane region" description="Helical" evidence="1">
    <location>
        <begin position="21"/>
        <end position="46"/>
    </location>
</feature>
<organism evidence="2 3">
    <name type="scientific">Pseudochelatococcus lubricantis</name>
    <dbReference type="NCBI Taxonomy" id="1538102"/>
    <lineage>
        <taxon>Bacteria</taxon>
        <taxon>Pseudomonadati</taxon>
        <taxon>Pseudomonadota</taxon>
        <taxon>Alphaproteobacteria</taxon>
        <taxon>Hyphomicrobiales</taxon>
        <taxon>Chelatococcaceae</taxon>
        <taxon>Pseudochelatococcus</taxon>
    </lineage>
</organism>
<proteinExistence type="predicted"/>
<feature type="transmembrane region" description="Helical" evidence="1">
    <location>
        <begin position="153"/>
        <end position="173"/>
    </location>
</feature>
<gene>
    <name evidence="2" type="ORF">FHS82_003601</name>
</gene>
<feature type="transmembrane region" description="Helical" evidence="1">
    <location>
        <begin position="305"/>
        <end position="326"/>
    </location>
</feature>
<keyword evidence="1" id="KW-1133">Transmembrane helix</keyword>
<feature type="transmembrane region" description="Helical" evidence="1">
    <location>
        <begin position="371"/>
        <end position="392"/>
    </location>
</feature>
<accession>A0ABX0V7I4</accession>
<name>A0ABX0V7I4_9HYPH</name>
<feature type="transmembrane region" description="Helical" evidence="1">
    <location>
        <begin position="277"/>
        <end position="299"/>
    </location>
</feature>
<evidence type="ECO:0000313" key="3">
    <source>
        <dbReference type="Proteomes" id="UP001429580"/>
    </source>
</evidence>
<keyword evidence="3" id="KW-1185">Reference proteome</keyword>
<evidence type="ECO:0000256" key="1">
    <source>
        <dbReference type="SAM" id="Phobius"/>
    </source>
</evidence>
<reference evidence="2 3" key="1">
    <citation type="submission" date="2020-03" db="EMBL/GenBank/DDBJ databases">
        <title>Genomic Encyclopedia of Type Strains, Phase IV (KMG-IV): sequencing the most valuable type-strain genomes for metagenomic binning, comparative biology and taxonomic classification.</title>
        <authorList>
            <person name="Goeker M."/>
        </authorList>
    </citation>
    <scope>NUCLEOTIDE SEQUENCE [LARGE SCALE GENOMIC DNA]</scope>
    <source>
        <strain evidence="2 3">DSM 103870</strain>
    </source>
</reference>
<feature type="transmembrane region" description="Helical" evidence="1">
    <location>
        <begin position="122"/>
        <end position="141"/>
    </location>
</feature>
<comment type="caution">
    <text evidence="2">The sequence shown here is derived from an EMBL/GenBank/DDBJ whole genome shotgun (WGS) entry which is preliminary data.</text>
</comment>
<dbReference type="Pfam" id="PF05940">
    <property type="entry name" value="NnrS"/>
    <property type="match status" value="1"/>
</dbReference>
<dbReference type="Proteomes" id="UP001429580">
    <property type="component" value="Unassembled WGS sequence"/>
</dbReference>
<evidence type="ECO:0000313" key="2">
    <source>
        <dbReference type="EMBL" id="NIJ59740.1"/>
    </source>
</evidence>
<feature type="transmembrane region" description="Helical" evidence="1">
    <location>
        <begin position="185"/>
        <end position="203"/>
    </location>
</feature>
<dbReference type="EMBL" id="JAASQI010000010">
    <property type="protein sequence ID" value="NIJ59740.1"/>
    <property type="molecule type" value="Genomic_DNA"/>
</dbReference>